<name>A0ABX7GPM3_9GAMM</name>
<gene>
    <name evidence="1" type="ORF">ISN74_12805</name>
</gene>
<organism evidence="1 2">
    <name type="scientific">Dyella caseinilytica</name>
    <dbReference type="NCBI Taxonomy" id="1849581"/>
    <lineage>
        <taxon>Bacteria</taxon>
        <taxon>Pseudomonadati</taxon>
        <taxon>Pseudomonadota</taxon>
        <taxon>Gammaproteobacteria</taxon>
        <taxon>Lysobacterales</taxon>
        <taxon>Rhodanobacteraceae</taxon>
        <taxon>Dyella</taxon>
    </lineage>
</organism>
<reference evidence="1 2" key="1">
    <citation type="submission" date="2020-10" db="EMBL/GenBank/DDBJ databases">
        <title>Phylogeny of dyella-like bacteria.</title>
        <authorList>
            <person name="Fu J."/>
        </authorList>
    </citation>
    <scope>NUCLEOTIDE SEQUENCE [LARGE SCALE GENOMIC DNA]</scope>
    <source>
        <strain evidence="1 2">DHOB09</strain>
    </source>
</reference>
<dbReference type="RefSeq" id="WP_188801185.1">
    <property type="nucleotide sequence ID" value="NZ_BMIZ01000003.1"/>
</dbReference>
<dbReference type="EMBL" id="CP064030">
    <property type="protein sequence ID" value="QRN52361.1"/>
    <property type="molecule type" value="Genomic_DNA"/>
</dbReference>
<keyword evidence="2" id="KW-1185">Reference proteome</keyword>
<protein>
    <submittedName>
        <fullName evidence="1">Uncharacterized protein</fullName>
    </submittedName>
</protein>
<sequence length="165" mass="18511">MSADVPQPLPYTLQELARSLPAPMPTTKEVVQAFLRTSLHLRQADEYMREYNIATPLITRDGYIIKRVYARENPPGANGWRTDDKNFFALDLTFASTPCVPVESLRQILNLPQRPIDITGPEPGNYIVFGRYQAWGGVFISVRNAQPNCAASLSINVFPPPPREP</sequence>
<accession>A0ABX7GPM3</accession>
<dbReference type="Proteomes" id="UP000663181">
    <property type="component" value="Chromosome"/>
</dbReference>
<evidence type="ECO:0000313" key="2">
    <source>
        <dbReference type="Proteomes" id="UP000663181"/>
    </source>
</evidence>
<proteinExistence type="predicted"/>
<evidence type="ECO:0000313" key="1">
    <source>
        <dbReference type="EMBL" id="QRN52361.1"/>
    </source>
</evidence>